<dbReference type="Pfam" id="PF00188">
    <property type="entry name" value="CAP"/>
    <property type="match status" value="1"/>
</dbReference>
<organism evidence="3 4">
    <name type="scientific">Rhizobium paknamense</name>
    <dbReference type="NCBI Taxonomy" id="1206817"/>
    <lineage>
        <taxon>Bacteria</taxon>
        <taxon>Pseudomonadati</taxon>
        <taxon>Pseudomonadota</taxon>
        <taxon>Alphaproteobacteria</taxon>
        <taxon>Hyphomicrobiales</taxon>
        <taxon>Rhizobiaceae</taxon>
        <taxon>Rhizobium/Agrobacterium group</taxon>
        <taxon>Rhizobium</taxon>
    </lineage>
</organism>
<dbReference type="EMBL" id="JAUSWH010000011">
    <property type="protein sequence ID" value="MDQ0456903.1"/>
    <property type="molecule type" value="Genomic_DNA"/>
</dbReference>
<reference evidence="3 4" key="1">
    <citation type="submission" date="2023-07" db="EMBL/GenBank/DDBJ databases">
        <title>Genomic Encyclopedia of Type Strains, Phase IV (KMG-IV): sequencing the most valuable type-strain genomes for metagenomic binning, comparative biology and taxonomic classification.</title>
        <authorList>
            <person name="Goeker M."/>
        </authorList>
    </citation>
    <scope>NUCLEOTIDE SEQUENCE [LARGE SCALE GENOMIC DNA]</scope>
    <source>
        <strain evidence="3 4">DSM 100301</strain>
    </source>
</reference>
<dbReference type="InterPro" id="IPR035940">
    <property type="entry name" value="CAP_sf"/>
</dbReference>
<dbReference type="SUPFAM" id="SSF55797">
    <property type="entry name" value="PR-1-like"/>
    <property type="match status" value="1"/>
</dbReference>
<evidence type="ECO:0000313" key="3">
    <source>
        <dbReference type="EMBL" id="MDQ0456903.1"/>
    </source>
</evidence>
<keyword evidence="1" id="KW-0732">Signal</keyword>
<evidence type="ECO:0000259" key="2">
    <source>
        <dbReference type="Pfam" id="PF00188"/>
    </source>
</evidence>
<dbReference type="PANTHER" id="PTHR31157:SF1">
    <property type="entry name" value="SCP DOMAIN-CONTAINING PROTEIN"/>
    <property type="match status" value="1"/>
</dbReference>
<sequence length="184" mass="19222">MKTIPLPSRRQVLILSAAGCASLLAGCRSTPVSSPVPGNIEDETAAFLPLVNGLRAKNGKSTLVADGAAAKAAMFQANRMAQNEKMSHLIGFGDSFGKRMLESGVQLPAAENIAMRQQSVEAAFEAWVNSPHHLENMLGPYHGLGVAVARLPAKGNVPYWAMVLSGAPRPATPARIGVLGISIG</sequence>
<feature type="chain" id="PRO_5045331817" evidence="1">
    <location>
        <begin position="26"/>
        <end position="184"/>
    </location>
</feature>
<keyword evidence="4" id="KW-1185">Reference proteome</keyword>
<proteinExistence type="predicted"/>
<dbReference type="InterPro" id="IPR006311">
    <property type="entry name" value="TAT_signal"/>
</dbReference>
<accession>A0ABU0IF76</accession>
<dbReference type="RefSeq" id="WP_307159089.1">
    <property type="nucleotide sequence ID" value="NZ_JAUSWH010000011.1"/>
</dbReference>
<name>A0ABU0IF76_9HYPH</name>
<feature type="domain" description="SCP" evidence="2">
    <location>
        <begin position="50"/>
        <end position="158"/>
    </location>
</feature>
<dbReference type="InterPro" id="IPR014044">
    <property type="entry name" value="CAP_dom"/>
</dbReference>
<dbReference type="Gene3D" id="3.40.33.10">
    <property type="entry name" value="CAP"/>
    <property type="match status" value="1"/>
</dbReference>
<evidence type="ECO:0000256" key="1">
    <source>
        <dbReference type="SAM" id="SignalP"/>
    </source>
</evidence>
<feature type="signal peptide" evidence="1">
    <location>
        <begin position="1"/>
        <end position="25"/>
    </location>
</feature>
<dbReference type="PROSITE" id="PS51318">
    <property type="entry name" value="TAT"/>
    <property type="match status" value="1"/>
</dbReference>
<gene>
    <name evidence="3" type="ORF">QO005_003248</name>
</gene>
<dbReference type="CDD" id="cd05379">
    <property type="entry name" value="CAP_bacterial"/>
    <property type="match status" value="1"/>
</dbReference>
<evidence type="ECO:0000313" key="4">
    <source>
        <dbReference type="Proteomes" id="UP001235269"/>
    </source>
</evidence>
<dbReference type="PROSITE" id="PS51257">
    <property type="entry name" value="PROKAR_LIPOPROTEIN"/>
    <property type="match status" value="1"/>
</dbReference>
<protein>
    <submittedName>
        <fullName evidence="3">Uncharacterized protein YkwD</fullName>
    </submittedName>
</protein>
<dbReference type="Proteomes" id="UP001235269">
    <property type="component" value="Unassembled WGS sequence"/>
</dbReference>
<comment type="caution">
    <text evidence="3">The sequence shown here is derived from an EMBL/GenBank/DDBJ whole genome shotgun (WGS) entry which is preliminary data.</text>
</comment>
<dbReference type="PANTHER" id="PTHR31157">
    <property type="entry name" value="SCP DOMAIN-CONTAINING PROTEIN"/>
    <property type="match status" value="1"/>
</dbReference>